<name>L0D916_SINAD</name>
<evidence type="ECO:0000313" key="3">
    <source>
        <dbReference type="EMBL" id="AGA25323.1"/>
    </source>
</evidence>
<dbReference type="InterPro" id="IPR036291">
    <property type="entry name" value="NAD(P)-bd_dom_sf"/>
</dbReference>
<evidence type="ECO:0000259" key="1">
    <source>
        <dbReference type="Pfam" id="PF01408"/>
    </source>
</evidence>
<dbReference type="STRING" id="886293.Sinac_0918"/>
<dbReference type="HOGENOM" id="CLU_023194_24_0_0"/>
<dbReference type="InterPro" id="IPR000683">
    <property type="entry name" value="Gfo/Idh/MocA-like_OxRdtase_N"/>
</dbReference>
<dbReference type="InterPro" id="IPR019546">
    <property type="entry name" value="TAT_signal_bac_arc"/>
</dbReference>
<dbReference type="RefSeq" id="WP_015244501.1">
    <property type="nucleotide sequence ID" value="NC_019892.1"/>
</dbReference>
<organism evidence="3 4">
    <name type="scientific">Singulisphaera acidiphila (strain ATCC BAA-1392 / DSM 18658 / VKM B-2454 / MOB10)</name>
    <dbReference type="NCBI Taxonomy" id="886293"/>
    <lineage>
        <taxon>Bacteria</taxon>
        <taxon>Pseudomonadati</taxon>
        <taxon>Planctomycetota</taxon>
        <taxon>Planctomycetia</taxon>
        <taxon>Isosphaerales</taxon>
        <taxon>Isosphaeraceae</taxon>
        <taxon>Singulisphaera</taxon>
    </lineage>
</organism>
<dbReference type="PANTHER" id="PTHR43818">
    <property type="entry name" value="BCDNA.GH03377"/>
    <property type="match status" value="1"/>
</dbReference>
<dbReference type="SUPFAM" id="SSF55347">
    <property type="entry name" value="Glyceraldehyde-3-phosphate dehydrogenase-like, C-terminal domain"/>
    <property type="match status" value="1"/>
</dbReference>
<feature type="domain" description="Gfo/Idh/MocA-like oxidoreductase bacterial type C-terminal" evidence="2">
    <location>
        <begin position="228"/>
        <end position="292"/>
    </location>
</feature>
<dbReference type="Pfam" id="PF01408">
    <property type="entry name" value="GFO_IDH_MocA"/>
    <property type="match status" value="1"/>
</dbReference>
<keyword evidence="4" id="KW-1185">Reference proteome</keyword>
<dbReference type="EMBL" id="CP003364">
    <property type="protein sequence ID" value="AGA25323.1"/>
    <property type="molecule type" value="Genomic_DNA"/>
</dbReference>
<dbReference type="Pfam" id="PF10518">
    <property type="entry name" value="TAT_signal"/>
    <property type="match status" value="1"/>
</dbReference>
<accession>L0D916</accession>
<dbReference type="Gene3D" id="3.40.50.720">
    <property type="entry name" value="NAD(P)-binding Rossmann-like Domain"/>
    <property type="match status" value="1"/>
</dbReference>
<dbReference type="InterPro" id="IPR006311">
    <property type="entry name" value="TAT_signal"/>
</dbReference>
<dbReference type="PROSITE" id="PS51318">
    <property type="entry name" value="TAT"/>
    <property type="match status" value="1"/>
</dbReference>
<dbReference type="Pfam" id="PF19051">
    <property type="entry name" value="GFO_IDH_MocA_C2"/>
    <property type="match status" value="1"/>
</dbReference>
<dbReference type="KEGG" id="saci:Sinac_0918"/>
<gene>
    <name evidence="3" type="ordered locus">Sinac_0918</name>
</gene>
<protein>
    <submittedName>
        <fullName evidence="3">Putative dehydrogenase</fullName>
    </submittedName>
</protein>
<dbReference type="GO" id="GO:0000166">
    <property type="term" value="F:nucleotide binding"/>
    <property type="evidence" value="ECO:0007669"/>
    <property type="project" value="InterPro"/>
</dbReference>
<dbReference type="OrthoDB" id="255433at2"/>
<dbReference type="Gene3D" id="3.30.360.10">
    <property type="entry name" value="Dihydrodipicolinate Reductase, domain 2"/>
    <property type="match status" value="1"/>
</dbReference>
<reference evidence="3 4" key="1">
    <citation type="submission" date="2012-02" db="EMBL/GenBank/DDBJ databases">
        <title>Complete sequence of chromosome of Singulisphaera acidiphila DSM 18658.</title>
        <authorList>
            <consortium name="US DOE Joint Genome Institute (JGI-PGF)"/>
            <person name="Lucas S."/>
            <person name="Copeland A."/>
            <person name="Lapidus A."/>
            <person name="Glavina del Rio T."/>
            <person name="Dalin E."/>
            <person name="Tice H."/>
            <person name="Bruce D."/>
            <person name="Goodwin L."/>
            <person name="Pitluck S."/>
            <person name="Peters L."/>
            <person name="Ovchinnikova G."/>
            <person name="Chertkov O."/>
            <person name="Kyrpides N."/>
            <person name="Mavromatis K."/>
            <person name="Ivanova N."/>
            <person name="Brettin T."/>
            <person name="Detter J.C."/>
            <person name="Han C."/>
            <person name="Larimer F."/>
            <person name="Land M."/>
            <person name="Hauser L."/>
            <person name="Markowitz V."/>
            <person name="Cheng J.-F."/>
            <person name="Hugenholtz P."/>
            <person name="Woyke T."/>
            <person name="Wu D."/>
            <person name="Tindall B."/>
            <person name="Pomrenke H."/>
            <person name="Brambilla E."/>
            <person name="Klenk H.-P."/>
            <person name="Eisen J.A."/>
        </authorList>
    </citation>
    <scope>NUCLEOTIDE SEQUENCE [LARGE SCALE GENOMIC DNA]</scope>
    <source>
        <strain evidence="4">ATCC BAA-1392 / DSM 18658 / VKM B-2454 / MOB10</strain>
    </source>
</reference>
<dbReference type="SUPFAM" id="SSF51735">
    <property type="entry name" value="NAD(P)-binding Rossmann-fold domains"/>
    <property type="match status" value="1"/>
</dbReference>
<feature type="domain" description="Gfo/Idh/MocA-like oxidoreductase N-terminal" evidence="1">
    <location>
        <begin position="40"/>
        <end position="180"/>
    </location>
</feature>
<dbReference type="InterPro" id="IPR050463">
    <property type="entry name" value="Gfo/Idh/MocA_oxidrdct_glycsds"/>
</dbReference>
<evidence type="ECO:0000313" key="4">
    <source>
        <dbReference type="Proteomes" id="UP000010798"/>
    </source>
</evidence>
<evidence type="ECO:0000259" key="2">
    <source>
        <dbReference type="Pfam" id="PF19051"/>
    </source>
</evidence>
<dbReference type="Proteomes" id="UP000010798">
    <property type="component" value="Chromosome"/>
</dbReference>
<proteinExistence type="predicted"/>
<dbReference type="NCBIfam" id="TIGR01409">
    <property type="entry name" value="TAT_signal_seq"/>
    <property type="match status" value="1"/>
</dbReference>
<dbReference type="eggNOG" id="COG0673">
    <property type="taxonomic scope" value="Bacteria"/>
</dbReference>
<sequence>MTPTRRDFLKASAAVAAGFTIVPPHVLGGPKHVAPSDKVNLALVGAGGQGRSNLQALFTLPDAHFIAVADPATQWDLKDFYYKGLAGREPIRAEIDAHNEKQGFKGRCAEYEDFRTMLEKEKDIDAVLCATPDHLHAYVSLHAMRAGKHVYCEKPLTHNIAEARLVAAVAEESKVATQMGNQGHSTTGMRETVEWIQGGAIGPVRQVHAWVGTSRWNPTLQQGRPAGSPTPSGLNWDLWIGPREARPFDRAYAPVAWRDFWAFGSSALGDFGCHDLDAATWALDLKDPLRIESSHAGAMDADIAPYGSLVTYHFGPRGENPPVVLHWYDGGLKPSIPDALPPETVLPGRGVMFIGDKGVILCGGAGQPPKLLPATLDAEFTRPQPTLVRSKGHHRDWLDAIKGGPAASSNFSYGARLTEITLLGVAAIRTGKTIDWDASAIKAQGIPEADAIFRGTYRKGWELG</sequence>
<dbReference type="AlphaFoldDB" id="L0D916"/>
<dbReference type="PANTHER" id="PTHR43818:SF10">
    <property type="entry name" value="NADH-DEPENDENT DEHYDROGENASE-RELATED"/>
    <property type="match status" value="1"/>
</dbReference>
<dbReference type="InterPro" id="IPR043906">
    <property type="entry name" value="Gfo/Idh/MocA_OxRdtase_bact_C"/>
</dbReference>